<feature type="compositionally biased region" description="Polar residues" evidence="1">
    <location>
        <begin position="71"/>
        <end position="82"/>
    </location>
</feature>
<dbReference type="EMBL" id="MOOE01000030">
    <property type="protein sequence ID" value="KAK1506565.1"/>
    <property type="molecule type" value="Genomic_DNA"/>
</dbReference>
<protein>
    <recommendedName>
        <fullName evidence="4">G domain-containing protein</fullName>
    </recommendedName>
</protein>
<reference evidence="2 3" key="1">
    <citation type="submission" date="2016-10" db="EMBL/GenBank/DDBJ databases">
        <title>The genome sequence of Colletotrichum fioriniae PJ7.</title>
        <authorList>
            <person name="Baroncelli R."/>
        </authorList>
    </citation>
    <scope>NUCLEOTIDE SEQUENCE [LARGE SCALE GENOMIC DNA]</scope>
    <source>
        <strain evidence="2 3">IMI 309622</strain>
    </source>
</reference>
<evidence type="ECO:0000256" key="1">
    <source>
        <dbReference type="SAM" id="MobiDB-lite"/>
    </source>
</evidence>
<dbReference type="RefSeq" id="XP_060304876.1">
    <property type="nucleotide sequence ID" value="XM_060464560.1"/>
</dbReference>
<feature type="region of interest" description="Disordered" evidence="1">
    <location>
        <begin position="1"/>
        <end position="43"/>
    </location>
</feature>
<dbReference type="AlphaFoldDB" id="A0AAI9YFM7"/>
<dbReference type="Proteomes" id="UP001240678">
    <property type="component" value="Unassembled WGS sequence"/>
</dbReference>
<sequence length="411" mass="45277">MSSRLRRIVACVDETGRSEDSQEGERPWRLKPPKGKLHAISGRGSGNYSSLFRIYAFLKNGKNTDEKGNKVEQSGPPSMSSSEEVDTPDVSRIEPGRHAHAMNEERKHFPVLRSEPVDNSGHRGQEDCHQQAGLVGTRDDMCGGAVHDGLSLLPLQWMLIESRSQGVVSKHDPPRHLKGRTTARFNIQIRGHLPIFSTGCRILSCGNAGVGKSTLLNRDFGITMVNTWNHGHDSEGFQAGNLKESECVQGVSGQKIRPDAGRGELSRNMAALARALEEVASTAPLVPIIIVGTEKDKFLLPHRYDQTRYEHHFDINDEDSIKGLISMATASFHEIVVSEAICAAHIPDIEAKIDQAIEKTLRLLRTAVPAARILGAGTFVATPTVSRCLCQNSRMVAPVYQRQEWLRLASF</sequence>
<proteinExistence type="predicted"/>
<accession>A0AAI9YFM7</accession>
<evidence type="ECO:0000313" key="3">
    <source>
        <dbReference type="Proteomes" id="UP001240678"/>
    </source>
</evidence>
<organism evidence="2 3">
    <name type="scientific">Colletotrichum costaricense</name>
    <dbReference type="NCBI Taxonomy" id="1209916"/>
    <lineage>
        <taxon>Eukaryota</taxon>
        <taxon>Fungi</taxon>
        <taxon>Dikarya</taxon>
        <taxon>Ascomycota</taxon>
        <taxon>Pezizomycotina</taxon>
        <taxon>Sordariomycetes</taxon>
        <taxon>Hypocreomycetidae</taxon>
        <taxon>Glomerellales</taxon>
        <taxon>Glomerellaceae</taxon>
        <taxon>Colletotrichum</taxon>
        <taxon>Colletotrichum acutatum species complex</taxon>
    </lineage>
</organism>
<evidence type="ECO:0000313" key="2">
    <source>
        <dbReference type="EMBL" id="KAK1506565.1"/>
    </source>
</evidence>
<gene>
    <name evidence="2" type="ORF">CCOS01_16424</name>
</gene>
<evidence type="ECO:0008006" key="4">
    <source>
        <dbReference type="Google" id="ProtNLM"/>
    </source>
</evidence>
<dbReference type="GeneID" id="85348107"/>
<keyword evidence="3" id="KW-1185">Reference proteome</keyword>
<comment type="caution">
    <text evidence="2">The sequence shown here is derived from an EMBL/GenBank/DDBJ whole genome shotgun (WGS) entry which is preliminary data.</text>
</comment>
<feature type="region of interest" description="Disordered" evidence="1">
    <location>
        <begin position="63"/>
        <end position="90"/>
    </location>
</feature>
<feature type="compositionally biased region" description="Basic and acidic residues" evidence="1">
    <location>
        <begin position="14"/>
        <end position="28"/>
    </location>
</feature>
<name>A0AAI9YFM7_9PEZI</name>